<sequence length="71" mass="8384">MDLHPTETWLLAALTVEAFRYIYESQLLLKSFKICDLPVRAAKFISRRNWLDWLPAQMTCMSEFSTTARRT</sequence>
<accession>A0AA36GLD6</accession>
<dbReference type="AlphaFoldDB" id="A0AA36GLD6"/>
<keyword evidence="2" id="KW-1185">Reference proteome</keyword>
<comment type="caution">
    <text evidence="1">The sequence shown here is derived from an EMBL/GenBank/DDBJ whole genome shotgun (WGS) entry which is preliminary data.</text>
</comment>
<organism evidence="1 2">
    <name type="scientific">Cylicocyclus nassatus</name>
    <name type="common">Nematode worm</name>
    <dbReference type="NCBI Taxonomy" id="53992"/>
    <lineage>
        <taxon>Eukaryota</taxon>
        <taxon>Metazoa</taxon>
        <taxon>Ecdysozoa</taxon>
        <taxon>Nematoda</taxon>
        <taxon>Chromadorea</taxon>
        <taxon>Rhabditida</taxon>
        <taxon>Rhabditina</taxon>
        <taxon>Rhabditomorpha</taxon>
        <taxon>Strongyloidea</taxon>
        <taxon>Strongylidae</taxon>
        <taxon>Cylicocyclus</taxon>
    </lineage>
</organism>
<dbReference type="EMBL" id="CATQJL010000112">
    <property type="protein sequence ID" value="CAJ0594225.1"/>
    <property type="molecule type" value="Genomic_DNA"/>
</dbReference>
<evidence type="ECO:0000313" key="2">
    <source>
        <dbReference type="Proteomes" id="UP001176961"/>
    </source>
</evidence>
<evidence type="ECO:0000313" key="1">
    <source>
        <dbReference type="EMBL" id="CAJ0594225.1"/>
    </source>
</evidence>
<reference evidence="1" key="1">
    <citation type="submission" date="2023-07" db="EMBL/GenBank/DDBJ databases">
        <authorList>
            <consortium name="CYATHOMIX"/>
        </authorList>
    </citation>
    <scope>NUCLEOTIDE SEQUENCE</scope>
    <source>
        <strain evidence="1">N/A</strain>
    </source>
</reference>
<name>A0AA36GLD6_CYLNA</name>
<dbReference type="Proteomes" id="UP001176961">
    <property type="component" value="Unassembled WGS sequence"/>
</dbReference>
<protein>
    <submittedName>
        <fullName evidence="1">Uncharacterized protein</fullName>
    </submittedName>
</protein>
<gene>
    <name evidence="1" type="ORF">CYNAS_LOCUS6208</name>
</gene>
<proteinExistence type="predicted"/>